<keyword evidence="2" id="KW-0238">DNA-binding</keyword>
<dbReference type="GO" id="GO:0003677">
    <property type="term" value="F:DNA binding"/>
    <property type="evidence" value="ECO:0007669"/>
    <property type="project" value="UniProtKB-KW"/>
</dbReference>
<dbReference type="RefSeq" id="WP_199263255.1">
    <property type="nucleotide sequence ID" value="NZ_CP054140.1"/>
</dbReference>
<protein>
    <submittedName>
        <fullName evidence="5">Winged helix-turn-helix transcriptional regulator</fullName>
    </submittedName>
</protein>
<dbReference type="PANTHER" id="PTHR33154:SF33">
    <property type="entry name" value="TRANSCRIPTIONAL REPRESSOR SDPR"/>
    <property type="match status" value="1"/>
</dbReference>
<evidence type="ECO:0000313" key="5">
    <source>
        <dbReference type="EMBL" id="QQG64420.1"/>
    </source>
</evidence>
<gene>
    <name evidence="5" type="ORF">HP555_00380</name>
</gene>
<evidence type="ECO:0000313" key="6">
    <source>
        <dbReference type="Proteomes" id="UP000596092"/>
    </source>
</evidence>
<dbReference type="SUPFAM" id="SSF46785">
    <property type="entry name" value="Winged helix' DNA-binding domain"/>
    <property type="match status" value="1"/>
</dbReference>
<proteinExistence type="predicted"/>
<reference evidence="5 6" key="1">
    <citation type="submission" date="2020-05" db="EMBL/GenBank/DDBJ databases">
        <title>Complete genome of Desulfobulbus oligotrophicus.</title>
        <authorList>
            <person name="Podar M."/>
        </authorList>
    </citation>
    <scope>NUCLEOTIDE SEQUENCE [LARGE SCALE GENOMIC DNA]</scope>
    <source>
        <strain evidence="5 6">Prop6</strain>
    </source>
</reference>
<evidence type="ECO:0000256" key="2">
    <source>
        <dbReference type="ARBA" id="ARBA00023125"/>
    </source>
</evidence>
<dbReference type="EMBL" id="CP054140">
    <property type="protein sequence ID" value="QQG64420.1"/>
    <property type="molecule type" value="Genomic_DNA"/>
</dbReference>
<dbReference type="CDD" id="cd00090">
    <property type="entry name" value="HTH_ARSR"/>
    <property type="match status" value="1"/>
</dbReference>
<feature type="domain" description="HTH arsR-type" evidence="4">
    <location>
        <begin position="1"/>
        <end position="108"/>
    </location>
</feature>
<dbReference type="Proteomes" id="UP000596092">
    <property type="component" value="Chromosome"/>
</dbReference>
<dbReference type="AlphaFoldDB" id="A0A7T5VAR2"/>
<keyword evidence="3" id="KW-0804">Transcription</keyword>
<evidence type="ECO:0000259" key="4">
    <source>
        <dbReference type="PROSITE" id="PS50987"/>
    </source>
</evidence>
<evidence type="ECO:0000256" key="3">
    <source>
        <dbReference type="ARBA" id="ARBA00023163"/>
    </source>
</evidence>
<dbReference type="InterPro" id="IPR036388">
    <property type="entry name" value="WH-like_DNA-bd_sf"/>
</dbReference>
<dbReference type="PROSITE" id="PS50987">
    <property type="entry name" value="HTH_ARSR_2"/>
    <property type="match status" value="1"/>
</dbReference>
<keyword evidence="6" id="KW-1185">Reference proteome</keyword>
<dbReference type="InterPro" id="IPR051081">
    <property type="entry name" value="HTH_MetalResp_TranReg"/>
</dbReference>
<dbReference type="InterPro" id="IPR011991">
    <property type="entry name" value="ArsR-like_HTH"/>
</dbReference>
<dbReference type="Pfam" id="PF01022">
    <property type="entry name" value="HTH_5"/>
    <property type="match status" value="1"/>
</dbReference>
<evidence type="ECO:0000256" key="1">
    <source>
        <dbReference type="ARBA" id="ARBA00023015"/>
    </source>
</evidence>
<dbReference type="KEGG" id="dog:HP555_00380"/>
<dbReference type="InterPro" id="IPR001845">
    <property type="entry name" value="HTH_ArsR_DNA-bd_dom"/>
</dbReference>
<dbReference type="Gene3D" id="1.10.10.10">
    <property type="entry name" value="Winged helix-like DNA-binding domain superfamily/Winged helix DNA-binding domain"/>
    <property type="match status" value="1"/>
</dbReference>
<dbReference type="InterPro" id="IPR036390">
    <property type="entry name" value="WH_DNA-bd_sf"/>
</dbReference>
<dbReference type="SMART" id="SM00418">
    <property type="entry name" value="HTH_ARSR"/>
    <property type="match status" value="1"/>
</dbReference>
<dbReference type="PANTHER" id="PTHR33154">
    <property type="entry name" value="TRANSCRIPTIONAL REGULATOR, ARSR FAMILY"/>
    <property type="match status" value="1"/>
</dbReference>
<keyword evidence="1" id="KW-0805">Transcription regulation</keyword>
<sequence>MINEKQLIEIFKALSNETRLSILKWLKTPDECFPPQGEHLADTVELKGGVCVGSIQEKAGVSQSTVSHYLDIMLRARLVTAERHGKWTYYRRNEETIQALIEHIKMEV</sequence>
<name>A0A7T5VAR2_9BACT</name>
<accession>A0A7T5VAR2</accession>
<dbReference type="GO" id="GO:0003700">
    <property type="term" value="F:DNA-binding transcription factor activity"/>
    <property type="evidence" value="ECO:0007669"/>
    <property type="project" value="InterPro"/>
</dbReference>
<organism evidence="5 6">
    <name type="scientific">Desulfobulbus oligotrophicus</name>
    <dbReference type="NCBI Taxonomy" id="1909699"/>
    <lineage>
        <taxon>Bacteria</taxon>
        <taxon>Pseudomonadati</taxon>
        <taxon>Thermodesulfobacteriota</taxon>
        <taxon>Desulfobulbia</taxon>
        <taxon>Desulfobulbales</taxon>
        <taxon>Desulfobulbaceae</taxon>
        <taxon>Desulfobulbus</taxon>
    </lineage>
</organism>